<protein>
    <submittedName>
        <fullName evidence="1">Uncharacterized protein</fullName>
    </submittedName>
</protein>
<name>A0ABR3GAV5_9PEZI</name>
<organism evidence="1 2">
    <name type="scientific">Discina gigas</name>
    <dbReference type="NCBI Taxonomy" id="1032678"/>
    <lineage>
        <taxon>Eukaryota</taxon>
        <taxon>Fungi</taxon>
        <taxon>Dikarya</taxon>
        <taxon>Ascomycota</taxon>
        <taxon>Pezizomycotina</taxon>
        <taxon>Pezizomycetes</taxon>
        <taxon>Pezizales</taxon>
        <taxon>Discinaceae</taxon>
        <taxon>Discina</taxon>
    </lineage>
</organism>
<dbReference type="SUPFAM" id="SSF55144">
    <property type="entry name" value="LigT-like"/>
    <property type="match status" value="1"/>
</dbReference>
<dbReference type="InterPro" id="IPR009097">
    <property type="entry name" value="Cyclic_Pdiesterase"/>
</dbReference>
<dbReference type="Proteomes" id="UP001447188">
    <property type="component" value="Unassembled WGS sequence"/>
</dbReference>
<evidence type="ECO:0000313" key="1">
    <source>
        <dbReference type="EMBL" id="KAL0633084.1"/>
    </source>
</evidence>
<keyword evidence="2" id="KW-1185">Reference proteome</keyword>
<comment type="caution">
    <text evidence="1">The sequence shown here is derived from an EMBL/GenBank/DDBJ whole genome shotgun (WGS) entry which is preliminary data.</text>
</comment>
<sequence>MSPQSVPIIGTDAANSFEDLSGLIPKTAKTSSFSENPYDVLIDACNNDPVLIQRAYETHRITRNAQQRAKLFSPEFAGVIVDKTLQELEYLHGAREIPELTGRPKRSPALVDPRNCLVFWARPTSAVQDLIGVVQEKLRQLAPGLCSLDTADGDIWLMPREKQHLTVLEITHSKTPETIVDLVTQMRPSLGKFVGWPHTHRTTLVKPMLSYDAAALAISFVPAADEEGSAYTYHHLRKDFYRLAVNSGVVISSRYTVPSAHITVARFVTMGNHAPVGEVGMEEWVEMIESVNCWLAEEWAGFRWNVGEQRGIDCRSGSLWYGGGESEAVGDGF</sequence>
<dbReference type="EMBL" id="JBBBZM010000138">
    <property type="protein sequence ID" value="KAL0633084.1"/>
    <property type="molecule type" value="Genomic_DNA"/>
</dbReference>
<proteinExistence type="predicted"/>
<reference evidence="1 2" key="1">
    <citation type="submission" date="2024-02" db="EMBL/GenBank/DDBJ databases">
        <title>Discinaceae phylogenomics.</title>
        <authorList>
            <person name="Dirks A.C."/>
            <person name="James T.Y."/>
        </authorList>
    </citation>
    <scope>NUCLEOTIDE SEQUENCE [LARGE SCALE GENOMIC DNA]</scope>
    <source>
        <strain evidence="1 2">ACD0624</strain>
    </source>
</reference>
<accession>A0ABR3GAV5</accession>
<evidence type="ECO:0000313" key="2">
    <source>
        <dbReference type="Proteomes" id="UP001447188"/>
    </source>
</evidence>
<gene>
    <name evidence="1" type="ORF">Q9L58_008040</name>
</gene>